<dbReference type="RefSeq" id="WP_184685686.1">
    <property type="nucleotide sequence ID" value="NZ_JACHLL010000010.1"/>
</dbReference>
<name>A0A7X0ETA2_9PSED</name>
<accession>A0A7X0ETA2</accession>
<evidence type="ECO:0000313" key="2">
    <source>
        <dbReference type="EMBL" id="MBB6343442.1"/>
    </source>
</evidence>
<keyword evidence="1" id="KW-0732">Signal</keyword>
<feature type="chain" id="PRO_5031150261" evidence="1">
    <location>
        <begin position="18"/>
        <end position="108"/>
    </location>
</feature>
<keyword evidence="3" id="KW-1185">Reference proteome</keyword>
<proteinExistence type="predicted"/>
<comment type="caution">
    <text evidence="2">The sequence shown here is derived from an EMBL/GenBank/DDBJ whole genome shotgun (WGS) entry which is preliminary data.</text>
</comment>
<feature type="signal peptide" evidence="1">
    <location>
        <begin position="1"/>
        <end position="17"/>
    </location>
</feature>
<organism evidence="2 3">
    <name type="scientific">Pseudomonas fluvialis</name>
    <dbReference type="NCBI Taxonomy" id="1793966"/>
    <lineage>
        <taxon>Bacteria</taxon>
        <taxon>Pseudomonadati</taxon>
        <taxon>Pseudomonadota</taxon>
        <taxon>Gammaproteobacteria</taxon>
        <taxon>Pseudomonadales</taxon>
        <taxon>Pseudomonadaceae</taxon>
        <taxon>Pseudomonas</taxon>
    </lineage>
</organism>
<dbReference type="Proteomes" id="UP000557193">
    <property type="component" value="Unassembled WGS sequence"/>
</dbReference>
<dbReference type="EMBL" id="JACHLL010000010">
    <property type="protein sequence ID" value="MBB6343442.1"/>
    <property type="molecule type" value="Genomic_DNA"/>
</dbReference>
<gene>
    <name evidence="2" type="ORF">HNP49_003644</name>
</gene>
<dbReference type="AlphaFoldDB" id="A0A7X0ETA2"/>
<reference evidence="2 3" key="1">
    <citation type="submission" date="2020-08" db="EMBL/GenBank/DDBJ databases">
        <title>Functional genomics of gut bacteria from endangered species of beetles.</title>
        <authorList>
            <person name="Carlos-Shanley C."/>
        </authorList>
    </citation>
    <scope>NUCLEOTIDE SEQUENCE [LARGE SCALE GENOMIC DNA]</scope>
    <source>
        <strain evidence="2 3">S00202</strain>
    </source>
</reference>
<evidence type="ECO:0000256" key="1">
    <source>
        <dbReference type="SAM" id="SignalP"/>
    </source>
</evidence>
<protein>
    <submittedName>
        <fullName evidence="2">Outer membrane lipoprotein SlyB</fullName>
    </submittedName>
</protein>
<keyword evidence="2" id="KW-0449">Lipoprotein</keyword>
<evidence type="ECO:0000313" key="3">
    <source>
        <dbReference type="Proteomes" id="UP000557193"/>
    </source>
</evidence>
<sequence>MKNILLTLALLSPLANAAQIVGTTEENRAGEVFGSGIGVLLGGAAGGPVGALVGAGIGYLGGAKVQQGVGQSGTAYLVEEDDGRIHELRRNRLPTQLRAQVAQIDSRH</sequence>